<reference evidence="3 4" key="1">
    <citation type="submission" date="2020-11" db="EMBL/GenBank/DDBJ databases">
        <authorList>
            <person name="Lassalle F."/>
        </authorList>
    </citation>
    <scope>NUCLEOTIDE SEQUENCE [LARGE SCALE GENOMIC DNA]</scope>
    <source>
        <strain evidence="3 4">AB21</strain>
    </source>
</reference>
<accession>A0ABM8PP66</accession>
<dbReference type="PANTHER" id="PTHR43861">
    <property type="entry name" value="TRANS-ACONITATE 2-METHYLTRANSFERASE-RELATED"/>
    <property type="match status" value="1"/>
</dbReference>
<keyword evidence="3" id="KW-0808">Transferase</keyword>
<dbReference type="GO" id="GO:0032259">
    <property type="term" value="P:methylation"/>
    <property type="evidence" value="ECO:0007669"/>
    <property type="project" value="UniProtKB-KW"/>
</dbReference>
<dbReference type="SUPFAM" id="SSF53335">
    <property type="entry name" value="S-adenosyl-L-methionine-dependent methyltransferases"/>
    <property type="match status" value="1"/>
</dbReference>
<evidence type="ECO:0000256" key="1">
    <source>
        <dbReference type="PROSITE-ProRule" id="PRU00339"/>
    </source>
</evidence>
<dbReference type="CDD" id="cd02440">
    <property type="entry name" value="AdoMet_MTases"/>
    <property type="match status" value="1"/>
</dbReference>
<evidence type="ECO:0000313" key="3">
    <source>
        <dbReference type="EMBL" id="CAD7040308.1"/>
    </source>
</evidence>
<feature type="repeat" description="TPR" evidence="1">
    <location>
        <begin position="47"/>
        <end position="80"/>
    </location>
</feature>
<dbReference type="InterPro" id="IPR029063">
    <property type="entry name" value="SAM-dependent_MTases_sf"/>
</dbReference>
<dbReference type="InterPro" id="IPR013217">
    <property type="entry name" value="Methyltransf_12"/>
</dbReference>
<proteinExistence type="predicted"/>
<dbReference type="GO" id="GO:0008168">
    <property type="term" value="F:methyltransferase activity"/>
    <property type="evidence" value="ECO:0007669"/>
    <property type="project" value="UniProtKB-KW"/>
</dbReference>
<sequence length="309" mass="34472">MPPAQLSSGDAIADRRMDYARMLFDGGDLQAALELVEQAVELVPAWAAGWFRLGEYREKASLVEHAVEAFRKVLAIEPQDIFGARLKLALLGAEEVPEHPPSRYVESLFDGYADRFETALVEKLGYSVPARLAEMLVTAAPYRLAVDLGCGTGLMGLEARPMTRRLEGFDLSLNMIEKARQKHIYDHLAQADISLLADRTTLFSDVLARHRADLVMAADVLIYLGSLQTVFPLVTELLAPGGLFAFSIEDAGVDEGFVLRDSLRYAHSEDYIRQLLDLHHLRLLEIQRIDLRHDRGKPVGGMLFLSQKQ</sequence>
<gene>
    <name evidence="3" type="ORF">RHAB21_03031</name>
</gene>
<dbReference type="Pfam" id="PF08242">
    <property type="entry name" value="Methyltransf_12"/>
    <property type="match status" value="1"/>
</dbReference>
<dbReference type="SMART" id="SM00028">
    <property type="entry name" value="TPR"/>
    <property type="match status" value="2"/>
</dbReference>
<evidence type="ECO:0000313" key="4">
    <source>
        <dbReference type="Proteomes" id="UP000601041"/>
    </source>
</evidence>
<dbReference type="Proteomes" id="UP000601041">
    <property type="component" value="Unassembled WGS sequence"/>
</dbReference>
<dbReference type="InterPro" id="IPR011990">
    <property type="entry name" value="TPR-like_helical_dom_sf"/>
</dbReference>
<keyword evidence="4" id="KW-1185">Reference proteome</keyword>
<dbReference type="PROSITE" id="PS50005">
    <property type="entry name" value="TPR"/>
    <property type="match status" value="1"/>
</dbReference>
<organism evidence="3 4">
    <name type="scientific">Pseudorhizobium halotolerans</name>
    <dbReference type="NCBI Taxonomy" id="1233081"/>
    <lineage>
        <taxon>Bacteria</taxon>
        <taxon>Pseudomonadati</taxon>
        <taxon>Pseudomonadota</taxon>
        <taxon>Alphaproteobacteria</taxon>
        <taxon>Hyphomicrobiales</taxon>
        <taxon>Rhizobiaceae</taxon>
        <taxon>Rhizobium/Agrobacterium group</taxon>
        <taxon>Pseudorhizobium</taxon>
    </lineage>
</organism>
<name>A0ABM8PP66_9HYPH</name>
<dbReference type="Gene3D" id="1.25.40.10">
    <property type="entry name" value="Tetratricopeptide repeat domain"/>
    <property type="match status" value="1"/>
</dbReference>
<keyword evidence="3" id="KW-0489">Methyltransferase</keyword>
<dbReference type="Gene3D" id="3.40.50.150">
    <property type="entry name" value="Vaccinia Virus protein VP39"/>
    <property type="match status" value="1"/>
</dbReference>
<protein>
    <submittedName>
        <fullName evidence="3">SAM-dependent methyltransferase</fullName>
    </submittedName>
</protein>
<dbReference type="SUPFAM" id="SSF48452">
    <property type="entry name" value="TPR-like"/>
    <property type="match status" value="1"/>
</dbReference>
<dbReference type="InterPro" id="IPR019734">
    <property type="entry name" value="TPR_rpt"/>
</dbReference>
<feature type="domain" description="Methyltransferase type 12" evidence="2">
    <location>
        <begin position="146"/>
        <end position="244"/>
    </location>
</feature>
<dbReference type="RefSeq" id="WP_142588180.1">
    <property type="nucleotide sequence ID" value="NZ_CABFWE030000005.1"/>
</dbReference>
<keyword evidence="1" id="KW-0802">TPR repeat</keyword>
<evidence type="ECO:0000259" key="2">
    <source>
        <dbReference type="Pfam" id="PF08242"/>
    </source>
</evidence>
<dbReference type="PANTHER" id="PTHR43861:SF1">
    <property type="entry name" value="TRANS-ACONITATE 2-METHYLTRANSFERASE"/>
    <property type="match status" value="1"/>
</dbReference>
<dbReference type="EMBL" id="CABFWE030000005">
    <property type="protein sequence ID" value="CAD7040308.1"/>
    <property type="molecule type" value="Genomic_DNA"/>
</dbReference>
<comment type="caution">
    <text evidence="3">The sequence shown here is derived from an EMBL/GenBank/DDBJ whole genome shotgun (WGS) entry which is preliminary data.</text>
</comment>